<dbReference type="GO" id="GO:0001784">
    <property type="term" value="F:phosphotyrosine residue binding"/>
    <property type="evidence" value="ECO:0007669"/>
    <property type="project" value="TreeGrafter"/>
</dbReference>
<dbReference type="SMART" id="SM00252">
    <property type="entry name" value="SH2"/>
    <property type="match status" value="1"/>
</dbReference>
<evidence type="ECO:0000256" key="3">
    <source>
        <dbReference type="SAM" id="MobiDB-lite"/>
    </source>
</evidence>
<dbReference type="PANTHER" id="PTHR15127:SF32">
    <property type="entry name" value="HEAVYWEIGHT, ISOFORM A"/>
    <property type="match status" value="1"/>
</dbReference>
<dbReference type="InterPro" id="IPR036860">
    <property type="entry name" value="SH2_dom_sf"/>
</dbReference>
<feature type="compositionally biased region" description="Polar residues" evidence="3">
    <location>
        <begin position="319"/>
        <end position="342"/>
    </location>
</feature>
<gene>
    <name evidence="6" type="primary">LOC108743475</name>
</gene>
<dbReference type="InterPro" id="IPR051846">
    <property type="entry name" value="SH2_domain_adapters"/>
</dbReference>
<dbReference type="PROSITE" id="PS50001">
    <property type="entry name" value="SH2"/>
    <property type="match status" value="1"/>
</dbReference>
<feature type="region of interest" description="Disordered" evidence="3">
    <location>
        <begin position="208"/>
        <end position="294"/>
    </location>
</feature>
<feature type="region of interest" description="Disordered" evidence="3">
    <location>
        <begin position="318"/>
        <end position="412"/>
    </location>
</feature>
<dbReference type="RefSeq" id="XP_018334552.1">
    <property type="nucleotide sequence ID" value="XM_018479050.2"/>
</dbReference>
<feature type="compositionally biased region" description="Low complexity" evidence="3">
    <location>
        <begin position="377"/>
        <end position="388"/>
    </location>
</feature>
<dbReference type="OrthoDB" id="5914531at2759"/>
<dbReference type="AlphaFoldDB" id="A0A1W4XP51"/>
<keyword evidence="5" id="KW-1185">Reference proteome</keyword>
<dbReference type="KEGG" id="apln:108743475"/>
<name>A0A1W4XP51_AGRPL</name>
<dbReference type="InParanoid" id="A0A1W4XP51"/>
<dbReference type="GeneID" id="108743475"/>
<keyword evidence="1 2" id="KW-0727">SH2 domain</keyword>
<dbReference type="Gene3D" id="3.30.505.10">
    <property type="entry name" value="SH2 domain"/>
    <property type="match status" value="1"/>
</dbReference>
<sequence length="602" mass="67194">MPLCRLARCACLPSDVIEDTMTRQRHVYETAFDCRISKSDDDLDEMDKLSNHPCLLPSSAVMKPNCNRSTFARKASQENVNEIEDDNKSMSILSQKLQDVHVKPSAESSISLSLYKSSPPSTVPLRAKFHGKEMVTNNVQSAPNLSISRKNKAKLFHLPIQSLRVKNSTTALGSLNSDNNDFQVEIHQEDTPSQYSDDKKMTSRVMEIKDRPLHKPLFFQRHNRSKNQPRNVLELKGRRRHQKFSSTESMTTSSSGGSMESLRSSTSEGNRSTTSSESRHSSSLSSHESESGDATNYGVSLTLKFMSHANKMHILSPISDKSSQEPASETSDNNRNNFSQKCSPDEVTTPENMKAKRRLPQNKNLLNLGLRFGDPEIQGSDSGISIQSREGRRKNMSPSVPASDSPTSNYLKELPFDMPKLRRRLRVQQSYVEPSLSQASSSQSITLPDFKGPEFKPKLALNLSDPDKIKSSNLGLPLKPSHFTSTDSLFDVNLPLEKQGWFHGAISRVEAEQVLQDLKEGSFLVRHSGSSRESYSLSLKSTRGFLHVKIRKSGNDDVFTLGNTSNPFKSIPEAIQHFTANRLPIPGAGHMHLMQPVILQLL</sequence>
<evidence type="ECO:0000313" key="5">
    <source>
        <dbReference type="Proteomes" id="UP000192223"/>
    </source>
</evidence>
<dbReference type="STRING" id="224129.A0A1W4XP51"/>
<evidence type="ECO:0000256" key="2">
    <source>
        <dbReference type="PROSITE-ProRule" id="PRU00191"/>
    </source>
</evidence>
<evidence type="ECO:0000256" key="1">
    <source>
        <dbReference type="ARBA" id="ARBA00022999"/>
    </source>
</evidence>
<dbReference type="PRINTS" id="PR00401">
    <property type="entry name" value="SH2DOMAIN"/>
</dbReference>
<reference evidence="6" key="1">
    <citation type="submission" date="2025-08" db="UniProtKB">
        <authorList>
            <consortium name="RefSeq"/>
        </authorList>
    </citation>
    <scope>IDENTIFICATION</scope>
    <source>
        <tissue evidence="6">Entire body</tissue>
    </source>
</reference>
<dbReference type="Pfam" id="PF00017">
    <property type="entry name" value="SH2"/>
    <property type="match status" value="1"/>
</dbReference>
<evidence type="ECO:0000313" key="6">
    <source>
        <dbReference type="RefSeq" id="XP_018334552.1"/>
    </source>
</evidence>
<feature type="compositionally biased region" description="Polar residues" evidence="3">
    <location>
        <begin position="396"/>
        <end position="410"/>
    </location>
</feature>
<feature type="domain" description="SH2" evidence="4">
    <location>
        <begin position="501"/>
        <end position="597"/>
    </location>
</feature>
<accession>A0A1W4XP51</accession>
<dbReference type="InterPro" id="IPR000980">
    <property type="entry name" value="SH2"/>
</dbReference>
<protein>
    <submittedName>
        <fullName evidence="6">SH2 domain-containing adapter protein E isoform X1</fullName>
    </submittedName>
</protein>
<dbReference type="SUPFAM" id="SSF55550">
    <property type="entry name" value="SH2 domain"/>
    <property type="match status" value="1"/>
</dbReference>
<feature type="compositionally biased region" description="Low complexity" evidence="3">
    <location>
        <begin position="245"/>
        <end position="286"/>
    </location>
</feature>
<dbReference type="PANTHER" id="PTHR15127">
    <property type="entry name" value="HEAVYWEIGHT, ISOFORM A"/>
    <property type="match status" value="1"/>
</dbReference>
<dbReference type="CTD" id="32202"/>
<dbReference type="Proteomes" id="UP000192223">
    <property type="component" value="Unplaced"/>
</dbReference>
<organism evidence="5 6">
    <name type="scientific">Agrilus planipennis</name>
    <name type="common">Emerald ash borer</name>
    <name type="synonym">Agrilus marcopoli</name>
    <dbReference type="NCBI Taxonomy" id="224129"/>
    <lineage>
        <taxon>Eukaryota</taxon>
        <taxon>Metazoa</taxon>
        <taxon>Ecdysozoa</taxon>
        <taxon>Arthropoda</taxon>
        <taxon>Hexapoda</taxon>
        <taxon>Insecta</taxon>
        <taxon>Pterygota</taxon>
        <taxon>Neoptera</taxon>
        <taxon>Endopterygota</taxon>
        <taxon>Coleoptera</taxon>
        <taxon>Polyphaga</taxon>
        <taxon>Elateriformia</taxon>
        <taxon>Buprestoidea</taxon>
        <taxon>Buprestidae</taxon>
        <taxon>Agrilinae</taxon>
        <taxon>Agrilus</taxon>
    </lineage>
</organism>
<evidence type="ECO:0000259" key="4">
    <source>
        <dbReference type="PROSITE" id="PS50001"/>
    </source>
</evidence>
<proteinExistence type="predicted"/>